<dbReference type="GO" id="GO:0003700">
    <property type="term" value="F:DNA-binding transcription factor activity"/>
    <property type="evidence" value="ECO:0007669"/>
    <property type="project" value="InterPro"/>
</dbReference>
<feature type="domain" description="HTH araC/xylS-type" evidence="4">
    <location>
        <begin position="203"/>
        <end position="295"/>
    </location>
</feature>
<dbReference type="InterPro" id="IPR050204">
    <property type="entry name" value="AraC_XylS_family_regulators"/>
</dbReference>
<dbReference type="Gene3D" id="1.10.10.60">
    <property type="entry name" value="Homeodomain-like"/>
    <property type="match status" value="1"/>
</dbReference>
<protein>
    <recommendedName>
        <fullName evidence="4">HTH araC/xylS-type domain-containing protein</fullName>
    </recommendedName>
</protein>
<evidence type="ECO:0000313" key="6">
    <source>
        <dbReference type="Proteomes" id="UP000241085"/>
    </source>
</evidence>
<dbReference type="EMBL" id="PZPL01000001">
    <property type="protein sequence ID" value="PTL72934.1"/>
    <property type="molecule type" value="Genomic_DNA"/>
</dbReference>
<dbReference type="SMART" id="SM00342">
    <property type="entry name" value="HTH_ARAC"/>
    <property type="match status" value="1"/>
</dbReference>
<proteinExistence type="predicted"/>
<dbReference type="PROSITE" id="PS01124">
    <property type="entry name" value="HTH_ARAC_FAMILY_2"/>
    <property type="match status" value="1"/>
</dbReference>
<accession>A0A2T4UTR9</accession>
<keyword evidence="6" id="KW-1185">Reference proteome</keyword>
<dbReference type="Proteomes" id="UP000241085">
    <property type="component" value="Unassembled WGS sequence"/>
</dbReference>
<sequence length="295" mass="30357">MHHSNDRAPREDVLLAAAASAWLAERGVSGDGPSHLIADEVAAADFRVARVWHTAACVERAAASGVLFAEVIADGNAEVSLGGTTHAIASGDLVVSPEGGPLALTAVDRLARFEFEIRIVGSGLSPAVVDVLRSGVVIADAAPSFRPVLLAAVNAAFNAGLDPDAAGFASFRLATTSLLAGFLDEALAPRLVGRSSSEALLHRRALDALALHAADPAFSAGALARELAVSERHLRRIFQGRGTTPGAALRDARLARAHALLSAPAPLPPGDAARLAGFRSPRALRRAAAQRDTAV</sequence>
<evidence type="ECO:0000313" key="5">
    <source>
        <dbReference type="EMBL" id="PTL72934.1"/>
    </source>
</evidence>
<evidence type="ECO:0000256" key="1">
    <source>
        <dbReference type="ARBA" id="ARBA00023015"/>
    </source>
</evidence>
<reference evidence="5 6" key="1">
    <citation type="submission" date="2018-03" db="EMBL/GenBank/DDBJ databases">
        <title>Bacteriophage NCPPB3778 and a type I-E CRISPR drive the evolution of the US Biological Select Agent, Rathayibacter toxicus.</title>
        <authorList>
            <person name="Davis E.W.II."/>
            <person name="Tabima J.F."/>
            <person name="Weisberg A.J."/>
            <person name="Dantas Lopes L."/>
            <person name="Wiseman M.S."/>
            <person name="Wiseman M.S."/>
            <person name="Pupko T."/>
            <person name="Belcher M.S."/>
            <person name="Sechler A.J."/>
            <person name="Tancos M.A."/>
            <person name="Schroeder B.K."/>
            <person name="Murray T.D."/>
            <person name="Luster D.G."/>
            <person name="Schneider W.L."/>
            <person name="Rogers E."/>
            <person name="Andreote F.D."/>
            <person name="Grunwald N.J."/>
            <person name="Putnam M.L."/>
            <person name="Chang J.H."/>
        </authorList>
    </citation>
    <scope>NUCLEOTIDE SEQUENCE [LARGE SCALE GENOMIC DNA]</scope>
    <source>
        <strain evidence="5 6">DSM 15933</strain>
    </source>
</reference>
<dbReference type="PANTHER" id="PTHR46796">
    <property type="entry name" value="HTH-TYPE TRANSCRIPTIONAL ACTIVATOR RHAS-RELATED"/>
    <property type="match status" value="1"/>
</dbReference>
<evidence type="ECO:0000259" key="4">
    <source>
        <dbReference type="PROSITE" id="PS01124"/>
    </source>
</evidence>
<dbReference type="GO" id="GO:0043565">
    <property type="term" value="F:sequence-specific DNA binding"/>
    <property type="evidence" value="ECO:0007669"/>
    <property type="project" value="InterPro"/>
</dbReference>
<dbReference type="InterPro" id="IPR018060">
    <property type="entry name" value="HTH_AraC"/>
</dbReference>
<evidence type="ECO:0000256" key="2">
    <source>
        <dbReference type="ARBA" id="ARBA00023125"/>
    </source>
</evidence>
<dbReference type="RefSeq" id="WP_107574547.1">
    <property type="nucleotide sequence ID" value="NZ_PZPL01000001.1"/>
</dbReference>
<gene>
    <name evidence="5" type="ORF">C1I63_08780</name>
</gene>
<keyword evidence="1" id="KW-0805">Transcription regulation</keyword>
<keyword evidence="2" id="KW-0238">DNA-binding</keyword>
<keyword evidence="3" id="KW-0804">Transcription</keyword>
<dbReference type="Pfam" id="PF12833">
    <property type="entry name" value="HTH_18"/>
    <property type="match status" value="1"/>
</dbReference>
<dbReference type="AlphaFoldDB" id="A0A2T4UTR9"/>
<organism evidence="5 6">
    <name type="scientific">Rathayibacter caricis DSM 15933</name>
    <dbReference type="NCBI Taxonomy" id="1328867"/>
    <lineage>
        <taxon>Bacteria</taxon>
        <taxon>Bacillati</taxon>
        <taxon>Actinomycetota</taxon>
        <taxon>Actinomycetes</taxon>
        <taxon>Micrococcales</taxon>
        <taxon>Microbacteriaceae</taxon>
        <taxon>Rathayibacter</taxon>
    </lineage>
</organism>
<comment type="caution">
    <text evidence="5">The sequence shown here is derived from an EMBL/GenBank/DDBJ whole genome shotgun (WGS) entry which is preliminary data.</text>
</comment>
<evidence type="ECO:0000256" key="3">
    <source>
        <dbReference type="ARBA" id="ARBA00023163"/>
    </source>
</evidence>
<name>A0A2T4UTR9_9MICO</name>
<dbReference type="PANTHER" id="PTHR46796:SF6">
    <property type="entry name" value="ARAC SUBFAMILY"/>
    <property type="match status" value="1"/>
</dbReference>